<name>A0A8E7EIT0_9EURY</name>
<dbReference type="RefSeq" id="WP_214419233.1">
    <property type="nucleotide sequence ID" value="NZ_CP075546.1"/>
</dbReference>
<organism evidence="1 2">
    <name type="scientific">Methanospirillum purgamenti</name>
    <dbReference type="NCBI Taxonomy" id="2834276"/>
    <lineage>
        <taxon>Archaea</taxon>
        <taxon>Methanobacteriati</taxon>
        <taxon>Methanobacteriota</taxon>
        <taxon>Stenosarchaea group</taxon>
        <taxon>Methanomicrobia</taxon>
        <taxon>Methanomicrobiales</taxon>
        <taxon>Methanospirillaceae</taxon>
        <taxon>Methanospirillum</taxon>
    </lineage>
</organism>
<dbReference type="Proteomes" id="UP000680656">
    <property type="component" value="Chromosome"/>
</dbReference>
<proteinExistence type="predicted"/>
<dbReference type="EMBL" id="CP075546">
    <property type="protein sequence ID" value="QVV88424.1"/>
    <property type="molecule type" value="Genomic_DNA"/>
</dbReference>
<gene>
    <name evidence="1" type="ORF">KHC33_14015</name>
</gene>
<dbReference type="KEGG" id="mrtj:KHC33_14015"/>
<dbReference type="GeneID" id="65567622"/>
<protein>
    <submittedName>
        <fullName evidence="1">Uncharacterized protein</fullName>
    </submittedName>
</protein>
<accession>A0A8E7EIT0</accession>
<evidence type="ECO:0000313" key="1">
    <source>
        <dbReference type="EMBL" id="QVV88424.1"/>
    </source>
</evidence>
<dbReference type="AlphaFoldDB" id="A0A8E7EIT0"/>
<reference evidence="1 2" key="1">
    <citation type="submission" date="2021-05" db="EMBL/GenBank/DDBJ databases">
        <title>A novel Methanospirillum isolate from a pyrite-forming mixed culture.</title>
        <authorList>
            <person name="Bunk B."/>
            <person name="Sproer C."/>
            <person name="Spring S."/>
            <person name="Pester M."/>
        </authorList>
    </citation>
    <scope>NUCLEOTIDE SEQUENCE [LARGE SCALE GENOMIC DNA]</scope>
    <source>
        <strain evidence="1 2">J.3.6.1-F.2.7.3</strain>
    </source>
</reference>
<keyword evidence="2" id="KW-1185">Reference proteome</keyword>
<sequence length="167" mass="17585">MADFVAKSTVKSAERILATPFASKAAMNTIVGNILVDNPWGCTSYISGGENLPAVQKSAENYTGTVIYENNDGKQVGRISIRAPTSGAFDTTIANILANEALETAIGGTASHDSSDDGFSVTLKCHAASGELYNVAFKREKITVSSFEADSILTTIETWADTVPDLA</sequence>
<evidence type="ECO:0000313" key="2">
    <source>
        <dbReference type="Proteomes" id="UP000680656"/>
    </source>
</evidence>